<dbReference type="EMBL" id="CM034399">
    <property type="protein sequence ID" value="KAJ0176676.1"/>
    <property type="molecule type" value="Genomic_DNA"/>
</dbReference>
<comment type="caution">
    <text evidence="1">The sequence shown here is derived from an EMBL/GenBank/DDBJ whole genome shotgun (WGS) entry which is preliminary data.</text>
</comment>
<name>A0ACC1CYM6_9NEOP</name>
<dbReference type="Proteomes" id="UP000824533">
    <property type="component" value="Linkage Group LG13"/>
</dbReference>
<gene>
    <name evidence="1" type="ORF">K1T71_007855</name>
</gene>
<keyword evidence="2" id="KW-1185">Reference proteome</keyword>
<reference evidence="1 2" key="1">
    <citation type="journal article" date="2021" name="Front. Genet.">
        <title>Chromosome-Level Genome Assembly Reveals Significant Gene Expansion in the Toll and IMD Signaling Pathways of Dendrolimus kikuchii.</title>
        <authorList>
            <person name="Zhou J."/>
            <person name="Wu P."/>
            <person name="Xiong Z."/>
            <person name="Liu N."/>
            <person name="Zhao N."/>
            <person name="Ji M."/>
            <person name="Qiu Y."/>
            <person name="Yang B."/>
        </authorList>
    </citation>
    <scope>NUCLEOTIDE SEQUENCE [LARGE SCALE GENOMIC DNA]</scope>
    <source>
        <strain evidence="1">Ann1</strain>
    </source>
</reference>
<protein>
    <submittedName>
        <fullName evidence="1">Uncharacterized protein</fullName>
    </submittedName>
</protein>
<proteinExistence type="predicted"/>
<evidence type="ECO:0000313" key="1">
    <source>
        <dbReference type="EMBL" id="KAJ0176676.1"/>
    </source>
</evidence>
<accession>A0ACC1CYM6</accession>
<sequence>MEPIKLCGILIAIAKFCDAANILYIMPFTSKSHYIMLRPIGLELAKRGHNVTVITAYKYENTLENYHQVMVEVKEIWEVTGVKRPNVFDMVELSAEAFHDAILWRGGLGFTEVTLNSPEVKMFLAEDNKFDLVISEQFYQEALNILAHKYSAPLVFVTTFGNCMRHNIVARNPLQLSIVISEFLYVRKPTSFWGRFRNLYFTVYEFIWWKYWYLENHEKLVKKYIHNLPQPVPSLYDIQGNATLTLINAHFSFDTPTAYLPNIIEVGGVHLSKSDEKLPEDLQKLLDESKDGVVYVNFGSNVRSSELPEDKKNAFVNVFRKLNQTVIWKWEDDNLGYKPANLVIRKWLPQKEILSHPNIKVFISHGGLIGTQEAIFNGVPILGIPIYADQYNNLLQTETHGFGKILEYHTIDEMTLDKALNEVLYNKSYEINAKEMSRRFKDRPLSAMETAVYWIEYVIRNKGANYMKNPANNMSWVAYTMLDVYAFILFTFLLSLYVSFKLVMFLNSIFELKNDTTDNRKKRQ</sequence>
<organism evidence="1 2">
    <name type="scientific">Dendrolimus kikuchii</name>
    <dbReference type="NCBI Taxonomy" id="765133"/>
    <lineage>
        <taxon>Eukaryota</taxon>
        <taxon>Metazoa</taxon>
        <taxon>Ecdysozoa</taxon>
        <taxon>Arthropoda</taxon>
        <taxon>Hexapoda</taxon>
        <taxon>Insecta</taxon>
        <taxon>Pterygota</taxon>
        <taxon>Neoptera</taxon>
        <taxon>Endopterygota</taxon>
        <taxon>Lepidoptera</taxon>
        <taxon>Glossata</taxon>
        <taxon>Ditrysia</taxon>
        <taxon>Bombycoidea</taxon>
        <taxon>Lasiocampidae</taxon>
        <taxon>Dendrolimus</taxon>
    </lineage>
</organism>
<evidence type="ECO:0000313" key="2">
    <source>
        <dbReference type="Proteomes" id="UP000824533"/>
    </source>
</evidence>